<reference evidence="2" key="1">
    <citation type="journal article" date="2001" name="Plasmid">
        <title>Sequence and gene expression analyses of plasmid pHPM8 from Helicobacter pylori reveal the presence of two operons with putative roles in plasmid replication and antibiotic activity.</title>
        <authorList>
            <person name="Quinones M."/>
            <person name="Knesek J.E."/>
            <person name="McIntire S.A."/>
        </authorList>
    </citation>
    <scope>NUCLEOTIDE SEQUENCE</scope>
    <source>
        <strain evidence="2">HPM8</strain>
        <plasmid evidence="2">pHPM8</plasmid>
    </source>
</reference>
<keyword evidence="1" id="KW-0472">Membrane</keyword>
<organism evidence="2">
    <name type="scientific">Helicobacter pylori</name>
    <name type="common">Campylobacter pylori</name>
    <dbReference type="NCBI Taxonomy" id="210"/>
    <lineage>
        <taxon>Bacteria</taxon>
        <taxon>Pseudomonadati</taxon>
        <taxon>Campylobacterota</taxon>
        <taxon>Epsilonproteobacteria</taxon>
        <taxon>Campylobacterales</taxon>
        <taxon>Helicobacteraceae</taxon>
        <taxon>Helicobacter</taxon>
    </lineage>
</organism>
<keyword evidence="1" id="KW-1133">Transmembrane helix</keyword>
<dbReference type="AlphaFoldDB" id="Q9F7U1"/>
<keyword evidence="2" id="KW-0614">Plasmid</keyword>
<name>Q9F7U1_HELPX</name>
<accession>Q9F7U1</accession>
<dbReference type="EMBL" id="AF275307">
    <property type="protein sequence ID" value="AAG21349.1"/>
    <property type="molecule type" value="Genomic_DNA"/>
</dbReference>
<evidence type="ECO:0000256" key="1">
    <source>
        <dbReference type="SAM" id="Phobius"/>
    </source>
</evidence>
<proteinExistence type="predicted"/>
<sequence length="30" mass="3864">MCWSNRYRKYYWSWNMSVLIALIIMNLRNH</sequence>
<geneLocation type="plasmid" evidence="2">
    <name>pHPM8</name>
</geneLocation>
<keyword evidence="1" id="KW-0812">Transmembrane</keyword>
<protein>
    <submittedName>
        <fullName evidence="2">Putative microcin peptide</fullName>
    </submittedName>
</protein>
<evidence type="ECO:0000313" key="2">
    <source>
        <dbReference type="EMBL" id="AAG21349.1"/>
    </source>
</evidence>
<feature type="transmembrane region" description="Helical" evidence="1">
    <location>
        <begin position="12"/>
        <end position="29"/>
    </location>
</feature>